<protein>
    <submittedName>
        <fullName evidence="1">Uncharacterized protein</fullName>
    </submittedName>
</protein>
<comment type="caution">
    <text evidence="1">The sequence shown here is derived from an EMBL/GenBank/DDBJ whole genome shotgun (WGS) entry which is preliminary data.</text>
</comment>
<gene>
    <name evidence="1" type="ORF">PGLA2088_LOCUS10571</name>
</gene>
<organism evidence="1 2">
    <name type="scientific">Polarella glacialis</name>
    <name type="common">Dinoflagellate</name>
    <dbReference type="NCBI Taxonomy" id="89957"/>
    <lineage>
        <taxon>Eukaryota</taxon>
        <taxon>Sar</taxon>
        <taxon>Alveolata</taxon>
        <taxon>Dinophyceae</taxon>
        <taxon>Suessiales</taxon>
        <taxon>Suessiaceae</taxon>
        <taxon>Polarella</taxon>
    </lineage>
</organism>
<dbReference type="Proteomes" id="UP000626109">
    <property type="component" value="Unassembled WGS sequence"/>
</dbReference>
<dbReference type="EMBL" id="CAJNNW010011872">
    <property type="protein sequence ID" value="CAE8653707.1"/>
    <property type="molecule type" value="Genomic_DNA"/>
</dbReference>
<evidence type="ECO:0000313" key="2">
    <source>
        <dbReference type="Proteomes" id="UP000626109"/>
    </source>
</evidence>
<evidence type="ECO:0000313" key="1">
    <source>
        <dbReference type="EMBL" id="CAE8653707.1"/>
    </source>
</evidence>
<reference evidence="1" key="1">
    <citation type="submission" date="2021-02" db="EMBL/GenBank/DDBJ databases">
        <authorList>
            <person name="Dougan E. K."/>
            <person name="Rhodes N."/>
            <person name="Thang M."/>
            <person name="Chan C."/>
        </authorList>
    </citation>
    <scope>NUCLEOTIDE SEQUENCE</scope>
</reference>
<sequence length="196" mass="21435">MLAGSWLRRPTFLYECTRRQHRPSLGWMDRLLAKPPAPPMVTMIFSYLSVCLAYQPGILCRASSSLRMGALKIAVFFFVVKIHFADTLYSVLTRVSLCRLGFSSEVAISESLVLPLGAQHIPWGAVVQQSACVLALSFAQCPNLAEHRILCVCVPFFALASRTGVSGSGVESNSLSCAYPPRCLAPITADCFSIWS</sequence>
<dbReference type="AlphaFoldDB" id="A0A813IPZ7"/>
<name>A0A813IPZ7_POLGL</name>
<accession>A0A813IPZ7</accession>
<proteinExistence type="predicted"/>